<reference evidence="2 3" key="1">
    <citation type="submission" date="2018-11" db="EMBL/GenBank/DDBJ databases">
        <title>Photobacterium sp. BEI247 sp. nov., a marine bacterium isolated from Yongle Blue Hole in the South China Sea.</title>
        <authorList>
            <person name="Wang X."/>
        </authorList>
    </citation>
    <scope>NUCLEOTIDE SEQUENCE [LARGE SCALE GENOMIC DNA]</scope>
    <source>
        <strain evidence="3">BEI247</strain>
    </source>
</reference>
<sequence length="168" mass="19157">MISWVEPKEFAEERAKIVRPVLWWRVVYSIFIALVVPSVLYGASLLLNDEPSIGILFVTGLFVGGINFWNYTRLKVVQQSINIDNIKNEVVVVGDTENEYKVKFSSIRGYSINILDNQPILSIYPIDGGAYNVALPKSFREIEMNIHDYFHGIMHVCFVDELATVQNT</sequence>
<accession>A0A444JI34</accession>
<evidence type="ECO:0000313" key="3">
    <source>
        <dbReference type="Proteomes" id="UP000287563"/>
    </source>
</evidence>
<gene>
    <name evidence="2" type="ORF">EDI28_26270</name>
</gene>
<comment type="caution">
    <text evidence="2">The sequence shown here is derived from an EMBL/GenBank/DDBJ whole genome shotgun (WGS) entry which is preliminary data.</text>
</comment>
<feature type="transmembrane region" description="Helical" evidence="1">
    <location>
        <begin position="53"/>
        <end position="71"/>
    </location>
</feature>
<dbReference type="AlphaFoldDB" id="A0A444JI34"/>
<organism evidence="2 3">
    <name type="scientific">Photobacterium chitinilyticum</name>
    <dbReference type="NCBI Taxonomy" id="2485123"/>
    <lineage>
        <taxon>Bacteria</taxon>
        <taxon>Pseudomonadati</taxon>
        <taxon>Pseudomonadota</taxon>
        <taxon>Gammaproteobacteria</taxon>
        <taxon>Vibrionales</taxon>
        <taxon>Vibrionaceae</taxon>
        <taxon>Photobacterium</taxon>
    </lineage>
</organism>
<dbReference type="RefSeq" id="WP_128786702.1">
    <property type="nucleotide sequence ID" value="NZ_RJLM01000100.1"/>
</dbReference>
<keyword evidence="1" id="KW-0472">Membrane</keyword>
<proteinExistence type="predicted"/>
<keyword evidence="1" id="KW-1133">Transmembrane helix</keyword>
<protein>
    <submittedName>
        <fullName evidence="2">Uncharacterized protein</fullName>
    </submittedName>
</protein>
<evidence type="ECO:0000313" key="2">
    <source>
        <dbReference type="EMBL" id="RWX52667.1"/>
    </source>
</evidence>
<feature type="transmembrane region" description="Helical" evidence="1">
    <location>
        <begin position="21"/>
        <end position="41"/>
    </location>
</feature>
<dbReference type="EMBL" id="RJLM01000100">
    <property type="protein sequence ID" value="RWX52667.1"/>
    <property type="molecule type" value="Genomic_DNA"/>
</dbReference>
<evidence type="ECO:0000256" key="1">
    <source>
        <dbReference type="SAM" id="Phobius"/>
    </source>
</evidence>
<dbReference type="Proteomes" id="UP000287563">
    <property type="component" value="Unassembled WGS sequence"/>
</dbReference>
<keyword evidence="3" id="KW-1185">Reference proteome</keyword>
<keyword evidence="1" id="KW-0812">Transmembrane</keyword>
<name>A0A444JI34_9GAMM</name>